<evidence type="ECO:0000256" key="9">
    <source>
        <dbReference type="ARBA" id="ARBA00022777"/>
    </source>
</evidence>
<evidence type="ECO:0000256" key="3">
    <source>
        <dbReference type="ARBA" id="ARBA00005790"/>
    </source>
</evidence>
<evidence type="ECO:0000256" key="12">
    <source>
        <dbReference type="ARBA" id="ARBA00048594"/>
    </source>
</evidence>
<organism evidence="14">
    <name type="scientific">bioreactor metagenome</name>
    <dbReference type="NCBI Taxonomy" id="1076179"/>
    <lineage>
        <taxon>unclassified sequences</taxon>
        <taxon>metagenomes</taxon>
        <taxon>ecological metagenomes</taxon>
    </lineage>
</organism>
<dbReference type="InterPro" id="IPR008144">
    <property type="entry name" value="Guanylate_kin-like_dom"/>
</dbReference>
<evidence type="ECO:0000256" key="6">
    <source>
        <dbReference type="ARBA" id="ARBA00022490"/>
    </source>
</evidence>
<dbReference type="Pfam" id="PF00625">
    <property type="entry name" value="Guanylate_kin"/>
    <property type="match status" value="1"/>
</dbReference>
<evidence type="ECO:0000256" key="7">
    <source>
        <dbReference type="ARBA" id="ARBA00022679"/>
    </source>
</evidence>
<proteinExistence type="inferred from homology"/>
<dbReference type="InterPro" id="IPR020590">
    <property type="entry name" value="Guanylate_kinase_CS"/>
</dbReference>
<comment type="function">
    <text evidence="1">Essential for recycling GMP and indirectly, cGMP.</text>
</comment>
<evidence type="ECO:0000256" key="4">
    <source>
        <dbReference type="ARBA" id="ARBA00012961"/>
    </source>
</evidence>
<dbReference type="Gene3D" id="3.30.63.10">
    <property type="entry name" value="Guanylate Kinase phosphate binding domain"/>
    <property type="match status" value="1"/>
</dbReference>
<dbReference type="PROSITE" id="PS00856">
    <property type="entry name" value="GUANYLATE_KINASE_1"/>
    <property type="match status" value="1"/>
</dbReference>
<name>A0A645BSP7_9ZZZZ</name>
<dbReference type="PANTHER" id="PTHR23117:SF13">
    <property type="entry name" value="GUANYLATE KINASE"/>
    <property type="match status" value="1"/>
</dbReference>
<evidence type="ECO:0000256" key="10">
    <source>
        <dbReference type="ARBA" id="ARBA00022840"/>
    </source>
</evidence>
<dbReference type="FunFam" id="3.30.63.10:FF:000005">
    <property type="entry name" value="Guanylate kinase"/>
    <property type="match status" value="1"/>
</dbReference>
<dbReference type="InterPro" id="IPR027417">
    <property type="entry name" value="P-loop_NTPase"/>
</dbReference>
<feature type="domain" description="Guanylate kinase-like" evidence="13">
    <location>
        <begin position="1"/>
        <end position="161"/>
    </location>
</feature>
<protein>
    <recommendedName>
        <fullName evidence="5">Guanylate kinase</fullName>
        <ecNumber evidence="4">2.7.4.8</ecNumber>
    </recommendedName>
    <alternativeName>
        <fullName evidence="11">GMP kinase</fullName>
    </alternativeName>
</protein>
<dbReference type="SUPFAM" id="SSF52540">
    <property type="entry name" value="P-loop containing nucleoside triphosphate hydrolases"/>
    <property type="match status" value="1"/>
</dbReference>
<keyword evidence="8" id="KW-0547">Nucleotide-binding</keyword>
<reference evidence="14" key="1">
    <citation type="submission" date="2019-08" db="EMBL/GenBank/DDBJ databases">
        <authorList>
            <person name="Kucharzyk K."/>
            <person name="Murdoch R.W."/>
            <person name="Higgins S."/>
            <person name="Loffler F."/>
        </authorList>
    </citation>
    <scope>NUCLEOTIDE SEQUENCE</scope>
</reference>
<dbReference type="PROSITE" id="PS50052">
    <property type="entry name" value="GUANYLATE_KINASE_2"/>
    <property type="match status" value="1"/>
</dbReference>
<sequence>MLAQDLNLQFSISATSRLPRGEEKNGVEYFFLTPQEFKNKIAEGDFLEYEEVYPDKFYGTLKSEVDRILAEGKNVVFDIDCIGGLNVKQIYGDRALSIFVMPPSVQVLRERLEKRGTDSPAIIEGRLAKAEFEMSYASRFDLIVLNDDFDRAKEEAYKAIKAFIEKD</sequence>
<keyword evidence="10" id="KW-0067">ATP-binding</keyword>
<dbReference type="GO" id="GO:0005829">
    <property type="term" value="C:cytosol"/>
    <property type="evidence" value="ECO:0007669"/>
    <property type="project" value="TreeGrafter"/>
</dbReference>
<evidence type="ECO:0000256" key="5">
    <source>
        <dbReference type="ARBA" id="ARBA00016296"/>
    </source>
</evidence>
<accession>A0A645BSP7</accession>
<dbReference type="InterPro" id="IPR017665">
    <property type="entry name" value="Guanylate_kinase"/>
</dbReference>
<evidence type="ECO:0000259" key="13">
    <source>
        <dbReference type="PROSITE" id="PS50052"/>
    </source>
</evidence>
<evidence type="ECO:0000256" key="2">
    <source>
        <dbReference type="ARBA" id="ARBA00004496"/>
    </source>
</evidence>
<dbReference type="AlphaFoldDB" id="A0A645BSP7"/>
<dbReference type="SMART" id="SM00072">
    <property type="entry name" value="GuKc"/>
    <property type="match status" value="1"/>
</dbReference>
<keyword evidence="9 14" id="KW-0418">Kinase</keyword>
<dbReference type="EC" id="2.7.4.8" evidence="4"/>
<dbReference type="InterPro" id="IPR008145">
    <property type="entry name" value="GK/Ca_channel_bsu"/>
</dbReference>
<keyword evidence="7 14" id="KW-0808">Transferase</keyword>
<keyword evidence="6" id="KW-0963">Cytoplasm</keyword>
<dbReference type="PANTHER" id="PTHR23117">
    <property type="entry name" value="GUANYLATE KINASE-RELATED"/>
    <property type="match status" value="1"/>
</dbReference>
<comment type="subcellular location">
    <subcellularLocation>
        <location evidence="2">Cytoplasm</location>
    </subcellularLocation>
</comment>
<dbReference type="Gene3D" id="3.40.50.300">
    <property type="entry name" value="P-loop containing nucleotide triphosphate hydrolases"/>
    <property type="match status" value="1"/>
</dbReference>
<dbReference type="GO" id="GO:0004385">
    <property type="term" value="F:GMP kinase activity"/>
    <property type="evidence" value="ECO:0007669"/>
    <property type="project" value="UniProtKB-EC"/>
</dbReference>
<comment type="catalytic activity">
    <reaction evidence="12">
        <text>GMP + ATP = GDP + ADP</text>
        <dbReference type="Rhea" id="RHEA:20780"/>
        <dbReference type="ChEBI" id="CHEBI:30616"/>
        <dbReference type="ChEBI" id="CHEBI:58115"/>
        <dbReference type="ChEBI" id="CHEBI:58189"/>
        <dbReference type="ChEBI" id="CHEBI:456216"/>
        <dbReference type="EC" id="2.7.4.8"/>
    </reaction>
</comment>
<dbReference type="EMBL" id="VSSQ01022264">
    <property type="protein sequence ID" value="MPM68449.1"/>
    <property type="molecule type" value="Genomic_DNA"/>
</dbReference>
<evidence type="ECO:0000313" key="14">
    <source>
        <dbReference type="EMBL" id="MPM68449.1"/>
    </source>
</evidence>
<gene>
    <name evidence="14" type="primary">gmk_29</name>
    <name evidence="14" type="ORF">SDC9_115382</name>
</gene>
<evidence type="ECO:0000256" key="1">
    <source>
        <dbReference type="ARBA" id="ARBA00003531"/>
    </source>
</evidence>
<comment type="caution">
    <text evidence="14">The sequence shown here is derived from an EMBL/GenBank/DDBJ whole genome shotgun (WGS) entry which is preliminary data.</text>
</comment>
<dbReference type="GO" id="GO:0005524">
    <property type="term" value="F:ATP binding"/>
    <property type="evidence" value="ECO:0007669"/>
    <property type="project" value="UniProtKB-KW"/>
</dbReference>
<evidence type="ECO:0000256" key="8">
    <source>
        <dbReference type="ARBA" id="ARBA00022741"/>
    </source>
</evidence>
<dbReference type="CDD" id="cd00071">
    <property type="entry name" value="GMPK"/>
    <property type="match status" value="1"/>
</dbReference>
<evidence type="ECO:0000256" key="11">
    <source>
        <dbReference type="ARBA" id="ARBA00030128"/>
    </source>
</evidence>
<dbReference type="NCBIfam" id="TIGR03263">
    <property type="entry name" value="guanyl_kin"/>
    <property type="match status" value="1"/>
</dbReference>
<comment type="similarity">
    <text evidence="3">Belongs to the guanylate kinase family.</text>
</comment>